<dbReference type="PRINTS" id="PR00723">
    <property type="entry name" value="SUBTILISIN"/>
</dbReference>
<dbReference type="Gene3D" id="2.40.128.130">
    <property type="entry name" value="Autotransporter beta-domain"/>
    <property type="match status" value="1"/>
</dbReference>
<comment type="similarity">
    <text evidence="1 6">Belongs to the peptidase S8 family.</text>
</comment>
<dbReference type="InterPro" id="IPR034061">
    <property type="entry name" value="Peptidases_S8_Autotransporter"/>
</dbReference>
<dbReference type="InterPro" id="IPR011050">
    <property type="entry name" value="Pectin_lyase_fold/virulence"/>
</dbReference>
<dbReference type="NCBIfam" id="TIGR02601">
    <property type="entry name" value="autotrns_rpt"/>
    <property type="match status" value="1"/>
</dbReference>
<dbReference type="InterPro" id="IPR005546">
    <property type="entry name" value="Autotransporte_beta"/>
</dbReference>
<comment type="caution">
    <text evidence="6">Lacks conserved residue(s) required for the propagation of feature annotation.</text>
</comment>
<keyword evidence="7" id="KW-0812">Transmembrane</keyword>
<dbReference type="InterPro" id="IPR013425">
    <property type="entry name" value="Autotrns_rpt"/>
</dbReference>
<feature type="domain" description="Autotransporter" evidence="8">
    <location>
        <begin position="771"/>
        <end position="1048"/>
    </location>
</feature>
<dbReference type="PANTHER" id="PTHR43806">
    <property type="entry name" value="PEPTIDASE S8"/>
    <property type="match status" value="1"/>
</dbReference>
<dbReference type="PROSITE" id="PS51208">
    <property type="entry name" value="AUTOTRANSPORTER"/>
    <property type="match status" value="1"/>
</dbReference>
<evidence type="ECO:0000256" key="3">
    <source>
        <dbReference type="ARBA" id="ARBA00022729"/>
    </source>
</evidence>
<dbReference type="SUPFAM" id="SSF52743">
    <property type="entry name" value="Subtilisin-like"/>
    <property type="match status" value="1"/>
</dbReference>
<dbReference type="EMBL" id="CP162670">
    <property type="protein sequence ID" value="XDL23712.1"/>
    <property type="molecule type" value="Genomic_DNA"/>
</dbReference>
<evidence type="ECO:0000256" key="4">
    <source>
        <dbReference type="ARBA" id="ARBA00022801"/>
    </source>
</evidence>
<keyword evidence="4" id="KW-0378">Hydrolase</keyword>
<dbReference type="Pfam" id="PF03797">
    <property type="entry name" value="Autotransporter"/>
    <property type="match status" value="1"/>
</dbReference>
<dbReference type="InterPro" id="IPR050131">
    <property type="entry name" value="Peptidase_S8_subtilisin-like"/>
</dbReference>
<dbReference type="GeneID" id="302583160"/>
<evidence type="ECO:0000256" key="5">
    <source>
        <dbReference type="ARBA" id="ARBA00022825"/>
    </source>
</evidence>
<dbReference type="Gene3D" id="3.40.50.200">
    <property type="entry name" value="Peptidase S8/S53 domain"/>
    <property type="match status" value="1"/>
</dbReference>
<evidence type="ECO:0000313" key="9">
    <source>
        <dbReference type="EMBL" id="XDL23712.1"/>
    </source>
</evidence>
<dbReference type="InterPro" id="IPR000209">
    <property type="entry name" value="Peptidase_S8/S53_dom"/>
</dbReference>
<dbReference type="SMART" id="SM00869">
    <property type="entry name" value="Autotransporter"/>
    <property type="match status" value="1"/>
</dbReference>
<dbReference type="Pfam" id="PF12951">
    <property type="entry name" value="PATR"/>
    <property type="match status" value="1"/>
</dbReference>
<dbReference type="InterPro" id="IPR036709">
    <property type="entry name" value="Autotransporte_beta_dom_sf"/>
</dbReference>
<keyword evidence="7" id="KW-1133">Transmembrane helix</keyword>
<name>A0AB39IRL5_9GAMM</name>
<evidence type="ECO:0000256" key="6">
    <source>
        <dbReference type="PROSITE-ProRule" id="PRU01240"/>
    </source>
</evidence>
<dbReference type="CDD" id="cd04848">
    <property type="entry name" value="Peptidases_S8_Autotransporter_serine_protease_like"/>
    <property type="match status" value="1"/>
</dbReference>
<feature type="transmembrane region" description="Helical" evidence="7">
    <location>
        <begin position="39"/>
        <end position="60"/>
    </location>
</feature>
<dbReference type="PROSITE" id="PS51892">
    <property type="entry name" value="SUBTILASE"/>
    <property type="match status" value="1"/>
</dbReference>
<dbReference type="RefSeq" id="WP_226092647.1">
    <property type="nucleotide sequence ID" value="NZ_CP162670.1"/>
</dbReference>
<protein>
    <submittedName>
        <fullName evidence="9">Autotransporter domain-containing protein</fullName>
    </submittedName>
</protein>
<gene>
    <name evidence="9" type="ORF">LF929_015785</name>
</gene>
<dbReference type="InterPro" id="IPR036852">
    <property type="entry name" value="Peptidase_S8/S53_dom_sf"/>
</dbReference>
<dbReference type="InterPro" id="IPR015500">
    <property type="entry name" value="Peptidase_S8_subtilisin-rel"/>
</dbReference>
<dbReference type="SUPFAM" id="SSF51126">
    <property type="entry name" value="Pectin lyase-like"/>
    <property type="match status" value="1"/>
</dbReference>
<keyword evidence="5" id="KW-0720">Serine protease</keyword>
<evidence type="ECO:0000256" key="1">
    <source>
        <dbReference type="ARBA" id="ARBA00011073"/>
    </source>
</evidence>
<reference evidence="9" key="1">
    <citation type="submission" date="2024-07" db="EMBL/GenBank/DDBJ databases">
        <authorList>
            <person name="Pedron J."/>
        </authorList>
    </citation>
    <scope>NUCLEOTIDE SEQUENCE</scope>
    <source>
        <strain evidence="9">A003-S1-M15</strain>
    </source>
</reference>
<evidence type="ECO:0000256" key="2">
    <source>
        <dbReference type="ARBA" id="ARBA00022670"/>
    </source>
</evidence>
<dbReference type="InterPro" id="IPR023828">
    <property type="entry name" value="Peptidase_S8_Ser-AS"/>
</dbReference>
<accession>A0AB39IRL5</accession>
<keyword evidence="3" id="KW-0732">Signal</keyword>
<dbReference type="Pfam" id="PF00082">
    <property type="entry name" value="Peptidase_S8"/>
    <property type="match status" value="1"/>
</dbReference>
<evidence type="ECO:0000256" key="7">
    <source>
        <dbReference type="SAM" id="Phobius"/>
    </source>
</evidence>
<dbReference type="GO" id="GO:0006508">
    <property type="term" value="P:proteolysis"/>
    <property type="evidence" value="ECO:0007669"/>
    <property type="project" value="UniProtKB-KW"/>
</dbReference>
<dbReference type="PANTHER" id="PTHR43806:SF11">
    <property type="entry name" value="CEREVISIN-RELATED"/>
    <property type="match status" value="1"/>
</dbReference>
<dbReference type="SUPFAM" id="SSF103515">
    <property type="entry name" value="Autotransporter"/>
    <property type="match status" value="1"/>
</dbReference>
<dbReference type="GO" id="GO:0004252">
    <property type="term" value="F:serine-type endopeptidase activity"/>
    <property type="evidence" value="ECO:0007669"/>
    <property type="project" value="InterPro"/>
</dbReference>
<keyword evidence="7" id="KW-0472">Membrane</keyword>
<dbReference type="PROSITE" id="PS00138">
    <property type="entry name" value="SUBTILASE_SER"/>
    <property type="match status" value="1"/>
</dbReference>
<proteinExistence type="inferred from homology"/>
<evidence type="ECO:0000259" key="8">
    <source>
        <dbReference type="PROSITE" id="PS51208"/>
    </source>
</evidence>
<dbReference type="AlphaFoldDB" id="A0AB39IRL5"/>
<organism evidence="9">
    <name type="scientific">Dickeya oryzae</name>
    <dbReference type="NCBI Taxonomy" id="1240404"/>
    <lineage>
        <taxon>Bacteria</taxon>
        <taxon>Pseudomonadati</taxon>
        <taxon>Pseudomonadota</taxon>
        <taxon>Gammaproteobacteria</taxon>
        <taxon>Enterobacterales</taxon>
        <taxon>Pectobacteriaceae</taxon>
        <taxon>Dickeya</taxon>
    </lineage>
</organism>
<sequence length="1048" mass="109992">MRMTFQTLGASHAQKTDFFHHICRVVIDNIRVKRVRVKIGCLAIVLLMLSISGAVSPGYAATAEDFRTPEYLRNGAALDSIHAADAYALGYSGAGVTVGIINRVGDLSSNDEFNGKVDSGSHWISDPSSASPHGYWVAGVIGAARNGVGVQGIAYDSNLLTLGTDNSIGDLLQGMVDMTNRPDVKIISNSWGFLFYPDQLSSYSAAMQDLLLNTVVPAYVSAGNVLASQGQLMVMSAGNEGHLTPTLFSALPTVLDNNGLQDNIANTWINVMAYDPSQPTSSAAFIATFSNLAQGATEYSLLAPGVNIITPSTNNTYFRVSGTSFASPYVAGVGALVSQAFPYMSGKQIADVLLSTATPLTGDALPKAVVLANEQYDENQSLTGTAIKVYSTHTGITFTDDELTTLISSLKIKSPYNGMTDDQVRAAILSAAADQNITVMSQSDYQALFGQGVVNAFKAVQGPGLLNAKRLVDSDLSSGTFGGNFALYSIDTKGIDSTWSNDIGQVKNTTSGSALLGLDVGLRKQGAGTLYLTGNDTFAGPTVVEGGKLIVGKVAGDAGHLAGDAWVLSGAILGGHGTINGSVVVQNGGTLSPGNSIGTLTVGNVRFDPGSIYLVEIDQQGNADQLVVTNTAQLAGTVKLVGQAPAHLGAQFTLVKAGTLTGAFDALESTNNSLFLTNALTYNAQSALVSVVRNSVRFSDVAQTANQSAIANAIDNQSGTAVLSAIADLPDADSARRAFDNLNGEFYASARNALIQNSQSVREILNNTMSSAGKGVEPWVSSWGYDGRQDSNGVQAGIKYNGYGVLLGNGTPVGEQGALGVAVGAEKGQITMDSRASRGDLNALHAGVYLSGRALALDLRSGLSYSHITLDSQRGITVLSLDGQATGDYRANLAQGFVEASHRFDFFDNVSVEPYGNTAWVWLQNQAGQEGGNSAALAFDKETSRSAFATGGLRLKVRPLSRLPVSLYGDIGYQHRLTHDDNQVRLRFVSGGDTFTTQGLPLADNTRLMRAGVAVDFSRNMHLSLGYQGDRATRIKDDSAQALFSMAF</sequence>
<keyword evidence="2" id="KW-0645">Protease</keyword>